<dbReference type="InterPro" id="IPR008523">
    <property type="entry name" value="DUF805"/>
</dbReference>
<dbReference type="GO" id="GO:0005886">
    <property type="term" value="C:plasma membrane"/>
    <property type="evidence" value="ECO:0007669"/>
    <property type="project" value="TreeGrafter"/>
</dbReference>
<sequence>MIRAYFSASGRFTRRQYILYFLGPQLLFVILGTVYLLQWAGSVNFEKAYVAEGVSRLFLYLSISGFLLGLMPTIKRLHDISMSGWFVLAGLIPRIGSFLFFILAFIPGEKEENKYGDNPRQFLASGEAKP</sequence>
<dbReference type="RefSeq" id="WP_318953539.1">
    <property type="nucleotide sequence ID" value="NZ_CP137555.1"/>
</dbReference>
<keyword evidence="1" id="KW-0812">Transmembrane</keyword>
<dbReference type="AlphaFoldDB" id="A0AAU0MWS3"/>
<dbReference type="Pfam" id="PF05656">
    <property type="entry name" value="DUF805"/>
    <property type="match status" value="1"/>
</dbReference>
<proteinExistence type="predicted"/>
<evidence type="ECO:0000313" key="2">
    <source>
        <dbReference type="EMBL" id="WOX05065.1"/>
    </source>
</evidence>
<keyword evidence="1" id="KW-1133">Transmembrane helix</keyword>
<name>A0AAU0MWS3_9GAMM</name>
<dbReference type="Proteomes" id="UP001302477">
    <property type="component" value="Chromosome"/>
</dbReference>
<reference evidence="2 3" key="1">
    <citation type="submission" date="2023-10" db="EMBL/GenBank/DDBJ databases">
        <title>Description of Microbulbifer bruguierae sp. nov., isolated from the sediments of mangrove plant Bruguiera sexangula and comparative genomic analyses of the genus Microbulbifer.</title>
        <authorList>
            <person name="Long M."/>
        </authorList>
    </citation>
    <scope>NUCLEOTIDE SEQUENCE [LARGE SCALE GENOMIC DNA]</scope>
    <source>
        <strain evidence="2 3">SPO729</strain>
    </source>
</reference>
<keyword evidence="3" id="KW-1185">Reference proteome</keyword>
<organism evidence="2 3">
    <name type="scientific">Microbulbifer pacificus</name>
    <dbReference type="NCBI Taxonomy" id="407164"/>
    <lineage>
        <taxon>Bacteria</taxon>
        <taxon>Pseudomonadati</taxon>
        <taxon>Pseudomonadota</taxon>
        <taxon>Gammaproteobacteria</taxon>
        <taxon>Cellvibrionales</taxon>
        <taxon>Microbulbiferaceae</taxon>
        <taxon>Microbulbifer</taxon>
    </lineage>
</organism>
<feature type="transmembrane region" description="Helical" evidence="1">
    <location>
        <begin position="86"/>
        <end position="106"/>
    </location>
</feature>
<keyword evidence="1" id="KW-0472">Membrane</keyword>
<dbReference type="EMBL" id="CP137555">
    <property type="protein sequence ID" value="WOX05065.1"/>
    <property type="molecule type" value="Genomic_DNA"/>
</dbReference>
<evidence type="ECO:0000313" key="3">
    <source>
        <dbReference type="Proteomes" id="UP001302477"/>
    </source>
</evidence>
<feature type="transmembrane region" description="Helical" evidence="1">
    <location>
        <begin position="17"/>
        <end position="37"/>
    </location>
</feature>
<dbReference type="KEGG" id="mpaf:R5R33_15150"/>
<accession>A0AAU0MWS3</accession>
<protein>
    <submittedName>
        <fullName evidence="2">DUF805 domain-containing protein</fullName>
    </submittedName>
</protein>
<evidence type="ECO:0000256" key="1">
    <source>
        <dbReference type="SAM" id="Phobius"/>
    </source>
</evidence>
<feature type="transmembrane region" description="Helical" evidence="1">
    <location>
        <begin position="57"/>
        <end position="74"/>
    </location>
</feature>
<dbReference type="PANTHER" id="PTHR34980">
    <property type="entry name" value="INNER MEMBRANE PROTEIN-RELATED-RELATED"/>
    <property type="match status" value="1"/>
</dbReference>
<gene>
    <name evidence="2" type="ORF">R5R33_15150</name>
</gene>
<dbReference type="PANTHER" id="PTHR34980:SF2">
    <property type="entry name" value="INNER MEMBRANE PROTEIN YHAH-RELATED"/>
    <property type="match status" value="1"/>
</dbReference>